<dbReference type="Proteomes" id="UP000182444">
    <property type="component" value="Chromosome 1E"/>
</dbReference>
<dbReference type="InterPro" id="IPR023214">
    <property type="entry name" value="HAD_sf"/>
</dbReference>
<dbReference type="InterPro" id="IPR013954">
    <property type="entry name" value="PNK3P"/>
</dbReference>
<dbReference type="PANTHER" id="PTHR12083">
    <property type="entry name" value="BIFUNCTIONAL POLYNUCLEOTIDE PHOSPHATASE/KINASE"/>
    <property type="match status" value="1"/>
</dbReference>
<dbReference type="AlphaFoldDB" id="A0A1D8NKE2"/>
<feature type="region of interest" description="Disordered" evidence="1">
    <location>
        <begin position="283"/>
        <end position="333"/>
    </location>
</feature>
<dbReference type="GO" id="GO:0003690">
    <property type="term" value="F:double-stranded DNA binding"/>
    <property type="evidence" value="ECO:0007669"/>
    <property type="project" value="TreeGrafter"/>
</dbReference>
<dbReference type="InterPro" id="IPR006551">
    <property type="entry name" value="Polynucleotide_phosphatase"/>
</dbReference>
<dbReference type="GO" id="GO:0006281">
    <property type="term" value="P:DNA repair"/>
    <property type="evidence" value="ECO:0007669"/>
    <property type="project" value="TreeGrafter"/>
</dbReference>
<dbReference type="NCBIfam" id="TIGR01664">
    <property type="entry name" value="DNA-3'-Pase"/>
    <property type="match status" value="1"/>
</dbReference>
<dbReference type="SUPFAM" id="SSF56784">
    <property type="entry name" value="HAD-like"/>
    <property type="match status" value="1"/>
</dbReference>
<dbReference type="eggNOG" id="KOG2134">
    <property type="taxonomic scope" value="Eukaryota"/>
</dbReference>
<proteinExistence type="predicted"/>
<dbReference type="Pfam" id="PF08645">
    <property type="entry name" value="PNK3P"/>
    <property type="match status" value="1"/>
</dbReference>
<reference evidence="2 3" key="1">
    <citation type="journal article" date="2016" name="PLoS ONE">
        <title>Sequence Assembly of Yarrowia lipolytica Strain W29/CLIB89 Shows Transposable Element Diversity.</title>
        <authorList>
            <person name="Magnan C."/>
            <person name="Yu J."/>
            <person name="Chang I."/>
            <person name="Jahn E."/>
            <person name="Kanomata Y."/>
            <person name="Wu J."/>
            <person name="Zeller M."/>
            <person name="Oakes M."/>
            <person name="Baldi P."/>
            <person name="Sandmeyer S."/>
        </authorList>
    </citation>
    <scope>NUCLEOTIDE SEQUENCE [LARGE SCALE GENOMIC DNA]</scope>
    <source>
        <strain evidence="3">CLIB89(W29)</strain>
    </source>
</reference>
<sequence length="333" mass="37392">MHISQLIVLIPHITTTMKRSGPVSDFFAPRKKQTTVASYLDLAPGLHWKLVTNGCLRGIYVPHDCGELHSMAKRLKQDGSEPLSVPVAAFDLDSTITLTKSGMPWPRNGSDWKWFSDRVVESLQAMHKTEDRKGSFPVPHKPYIVVIITNQGSLVPKEGNKRYAHFVERIDSVTDFIDIPVLVYAASKLEQKRGAPKVATKSEQDKDPNAFRKPGNGLWRRMTADLEKMHMKVNTKDSFYVGDAAGRPGDFAASDKAFAENVGIQFFTPEEFFHCEVAYKGERSDDDDVENGKHYEHTEETKGEENGREEEKKENGDNENGGNGENGKANRKR</sequence>
<dbReference type="RefSeq" id="XP_504534.3">
    <property type="nucleotide sequence ID" value="XM_504534.3"/>
</dbReference>
<gene>
    <name evidence="2" type="ORF">YALI1_E34322g</name>
</gene>
<organism evidence="2 3">
    <name type="scientific">Yarrowia lipolytica</name>
    <name type="common">Candida lipolytica</name>
    <dbReference type="NCBI Taxonomy" id="4952"/>
    <lineage>
        <taxon>Eukaryota</taxon>
        <taxon>Fungi</taxon>
        <taxon>Dikarya</taxon>
        <taxon>Ascomycota</taxon>
        <taxon>Saccharomycotina</taxon>
        <taxon>Dipodascomycetes</taxon>
        <taxon>Dipodascales</taxon>
        <taxon>Dipodascales incertae sedis</taxon>
        <taxon>Yarrowia</taxon>
    </lineage>
</organism>
<dbReference type="GO" id="GO:0046403">
    <property type="term" value="F:polynucleotide 3'-phosphatase activity"/>
    <property type="evidence" value="ECO:0007669"/>
    <property type="project" value="TreeGrafter"/>
</dbReference>
<evidence type="ECO:0000313" key="3">
    <source>
        <dbReference type="Proteomes" id="UP000182444"/>
    </source>
</evidence>
<dbReference type="Gene3D" id="3.40.50.1000">
    <property type="entry name" value="HAD superfamily/HAD-like"/>
    <property type="match status" value="1"/>
</dbReference>
<feature type="region of interest" description="Disordered" evidence="1">
    <location>
        <begin position="194"/>
        <end position="216"/>
    </location>
</feature>
<protein>
    <recommendedName>
        <fullName evidence="4">Polynucleotide kinase 3 phosphatase-domain-containing protein</fullName>
    </recommendedName>
</protein>
<dbReference type="VEuPathDB" id="FungiDB:YALI0_E29051g"/>
<feature type="compositionally biased region" description="Basic and acidic residues" evidence="1">
    <location>
        <begin position="290"/>
        <end position="316"/>
    </location>
</feature>
<name>A0A1D8NKE2_YARLL</name>
<dbReference type="KEGG" id="yli:2911878"/>
<dbReference type="GeneID" id="2911878"/>
<dbReference type="GO" id="GO:0046404">
    <property type="term" value="F:ATP-dependent polydeoxyribonucleotide 5'-hydroxyl-kinase activity"/>
    <property type="evidence" value="ECO:0007669"/>
    <property type="project" value="TreeGrafter"/>
</dbReference>
<dbReference type="PANTHER" id="PTHR12083:SF9">
    <property type="entry name" value="BIFUNCTIONAL POLYNUCLEOTIDE PHOSPHATASE_KINASE"/>
    <property type="match status" value="1"/>
</dbReference>
<evidence type="ECO:0008006" key="4">
    <source>
        <dbReference type="Google" id="ProtNLM"/>
    </source>
</evidence>
<evidence type="ECO:0000256" key="1">
    <source>
        <dbReference type="SAM" id="MobiDB-lite"/>
    </source>
</evidence>
<evidence type="ECO:0000313" key="2">
    <source>
        <dbReference type="EMBL" id="AOW06115.1"/>
    </source>
</evidence>
<dbReference type="EMBL" id="CP017557">
    <property type="protein sequence ID" value="AOW06115.1"/>
    <property type="molecule type" value="Genomic_DNA"/>
</dbReference>
<dbReference type="InterPro" id="IPR036412">
    <property type="entry name" value="HAD-like_sf"/>
</dbReference>
<dbReference type="VEuPathDB" id="FungiDB:YALI1_E34322g"/>
<feature type="compositionally biased region" description="Basic and acidic residues" evidence="1">
    <location>
        <begin position="200"/>
        <end position="210"/>
    </location>
</feature>
<dbReference type="CDD" id="cd01625">
    <property type="entry name" value="HAD_PNP"/>
    <property type="match status" value="1"/>
</dbReference>
<accession>A0A1D8NKE2</accession>